<protein>
    <recommendedName>
        <fullName evidence="3">ABC transporter ATP-binding protein</fullName>
    </recommendedName>
</protein>
<dbReference type="RefSeq" id="WP_379951592.1">
    <property type="nucleotide sequence ID" value="NZ_JBHMAF010000193.1"/>
</dbReference>
<comment type="caution">
    <text evidence="1">The sequence shown here is derived from an EMBL/GenBank/DDBJ whole genome shotgun (WGS) entry which is preliminary data.</text>
</comment>
<name>A0ABV5WLA4_9BACI</name>
<dbReference type="Gene3D" id="3.40.50.300">
    <property type="entry name" value="P-loop containing nucleotide triphosphate hydrolases"/>
    <property type="match status" value="1"/>
</dbReference>
<evidence type="ECO:0000313" key="2">
    <source>
        <dbReference type="Proteomes" id="UP001589609"/>
    </source>
</evidence>
<accession>A0ABV5WLA4</accession>
<proteinExistence type="predicted"/>
<dbReference type="Proteomes" id="UP001589609">
    <property type="component" value="Unassembled WGS sequence"/>
</dbReference>
<evidence type="ECO:0000313" key="1">
    <source>
        <dbReference type="EMBL" id="MFB9761419.1"/>
    </source>
</evidence>
<evidence type="ECO:0008006" key="3">
    <source>
        <dbReference type="Google" id="ProtNLM"/>
    </source>
</evidence>
<gene>
    <name evidence="1" type="ORF">ACFFMS_24535</name>
</gene>
<keyword evidence="2" id="KW-1185">Reference proteome</keyword>
<dbReference type="EMBL" id="JBHMAF010000193">
    <property type="protein sequence ID" value="MFB9761419.1"/>
    <property type="molecule type" value="Genomic_DNA"/>
</dbReference>
<dbReference type="SUPFAM" id="SSF52540">
    <property type="entry name" value="P-loop containing nucleoside triphosphate hydrolases"/>
    <property type="match status" value="1"/>
</dbReference>
<dbReference type="InterPro" id="IPR027417">
    <property type="entry name" value="P-loop_NTPase"/>
</dbReference>
<reference evidence="1 2" key="1">
    <citation type="submission" date="2024-09" db="EMBL/GenBank/DDBJ databases">
        <authorList>
            <person name="Sun Q."/>
            <person name="Mori K."/>
        </authorList>
    </citation>
    <scope>NUCLEOTIDE SEQUENCE [LARGE SCALE GENOMIC DNA]</scope>
    <source>
        <strain evidence="1 2">JCM 11201</strain>
    </source>
</reference>
<organism evidence="1 2">
    <name type="scientific">Ectobacillus funiculus</name>
    <dbReference type="NCBI Taxonomy" id="137993"/>
    <lineage>
        <taxon>Bacteria</taxon>
        <taxon>Bacillati</taxon>
        <taxon>Bacillota</taxon>
        <taxon>Bacilli</taxon>
        <taxon>Bacillales</taxon>
        <taxon>Bacillaceae</taxon>
        <taxon>Ectobacillus</taxon>
    </lineage>
</organism>
<sequence length="67" mass="7926">MKLLAGLVRQTEGEIYVDGKKIGRKTKAVVSYLQDNPSFDGWMKVEDALRFYELFYLDFEMDRCLRK</sequence>